<dbReference type="GO" id="GO:0006688">
    <property type="term" value="P:glycosphingolipid biosynthetic process"/>
    <property type="evidence" value="ECO:0007669"/>
    <property type="project" value="TreeGrafter"/>
</dbReference>
<dbReference type="InterPro" id="IPR007652">
    <property type="entry name" value="A1-4-GlycosylTfrase_dom"/>
</dbReference>
<dbReference type="Pfam" id="PF04572">
    <property type="entry name" value="Gb3_synth"/>
    <property type="match status" value="1"/>
</dbReference>
<comment type="similarity">
    <text evidence="2">Belongs to the glycosyltransferase 32 family.</text>
</comment>
<evidence type="ECO:0000256" key="1">
    <source>
        <dbReference type="ARBA" id="ARBA00004323"/>
    </source>
</evidence>
<dbReference type="GO" id="GO:0000139">
    <property type="term" value="C:Golgi membrane"/>
    <property type="evidence" value="ECO:0007669"/>
    <property type="project" value="UniProtKB-SubCell"/>
</dbReference>
<keyword evidence="3 9" id="KW-0328">Glycosyltransferase</keyword>
<dbReference type="AlphaFoldDB" id="A0A023F9Y6"/>
<dbReference type="Pfam" id="PF04488">
    <property type="entry name" value="Gly_transf_sug"/>
    <property type="match status" value="1"/>
</dbReference>
<evidence type="ECO:0000313" key="9">
    <source>
        <dbReference type="EMBL" id="JAC18292.1"/>
    </source>
</evidence>
<protein>
    <submittedName>
        <fullName evidence="9">Putative lactosylceramide 4-alpha-galactosyltransferase</fullName>
    </submittedName>
</protein>
<evidence type="ECO:0000259" key="8">
    <source>
        <dbReference type="Pfam" id="PF04572"/>
    </source>
</evidence>
<sequence length="348" mass="39990">RIKKIYLLITLIILVYFIICVNEIEIDLLWLIWPSVASESVKIACYENNTNNNLPTIQSEDVPKDTSFFFLETSCHDTYLRLNARQSCAIESAALLNPSSNVYLMIPSPIREPERFDSHTKILLSYNNIKFRHVDMTEFFKYTPLEEWYAEGKLKSSKWPVSHASDVLRYTTLWKYGGIYADLDVVLLKSFEGLSNFAAAESSRNAAAALLSFTHGHPLLDIAIREIRDRFKGYFWGYNGPLVITRALKKFCTVAEISKMTKDQCNGFTVYPTKAFYPIRWENWRDYFSYKEADSILAQLNESLAVHIWNKLSHDEPVIVGSGQPYDRLAAKFCPRVYSTLGGRGSTY</sequence>
<keyword evidence="4 9" id="KW-0808">Transferase</keyword>
<feature type="transmembrane region" description="Helical" evidence="7">
    <location>
        <begin position="7"/>
        <end position="33"/>
    </location>
</feature>
<proteinExistence type="evidence at transcript level"/>
<dbReference type="SUPFAM" id="SSF53448">
    <property type="entry name" value="Nucleotide-diphospho-sugar transferases"/>
    <property type="match status" value="1"/>
</dbReference>
<keyword evidence="7" id="KW-1133">Transmembrane helix</keyword>
<evidence type="ECO:0000256" key="7">
    <source>
        <dbReference type="SAM" id="Phobius"/>
    </source>
</evidence>
<dbReference type="GO" id="GO:0035248">
    <property type="term" value="F:alpha-1,4-N-acetylgalactosaminyltransferase activity"/>
    <property type="evidence" value="ECO:0007669"/>
    <property type="project" value="TreeGrafter"/>
</dbReference>
<accession>A0A023F9Y6</accession>
<dbReference type="Gene3D" id="3.90.550.20">
    <property type="match status" value="1"/>
</dbReference>
<dbReference type="PANTHER" id="PTHR12042:SF21">
    <property type="entry name" value="ALPHA1,4-GALACTOSYLTRANSFERASE 1-RELATED"/>
    <property type="match status" value="1"/>
</dbReference>
<evidence type="ECO:0000256" key="6">
    <source>
        <dbReference type="ARBA" id="ARBA00023136"/>
    </source>
</evidence>
<dbReference type="PANTHER" id="PTHR12042">
    <property type="entry name" value="LACTOSYLCERAMIDE 4-ALPHA-GALACTOSYLTRANSFERASE ALPHA- 1,4-GALACTOSYLTRANSFERASE"/>
    <property type="match status" value="1"/>
</dbReference>
<evidence type="ECO:0000256" key="5">
    <source>
        <dbReference type="ARBA" id="ARBA00023034"/>
    </source>
</evidence>
<reference evidence="9" key="1">
    <citation type="journal article" date="2014" name="PLoS Negl. Trop. Dis.">
        <title>An updated insight into the Sialotranscriptome of Triatoma infestans: developmental stage and geographic variations.</title>
        <authorList>
            <person name="Schwarz A."/>
            <person name="Medrano-Mercado N."/>
            <person name="Schaub G.A."/>
            <person name="Struchiner C.J."/>
            <person name="Bargues M.D."/>
            <person name="Levy M.Z."/>
            <person name="Ribeiro J.M."/>
        </authorList>
    </citation>
    <scope>NUCLEOTIDE SEQUENCE</scope>
    <source>
        <strain evidence="9">Chile</strain>
        <tissue evidence="9">Salivary glands</tissue>
    </source>
</reference>
<evidence type="ECO:0000256" key="2">
    <source>
        <dbReference type="ARBA" id="ARBA00009003"/>
    </source>
</evidence>
<organism evidence="9">
    <name type="scientific">Triatoma infestans</name>
    <name type="common">Assassin bug</name>
    <dbReference type="NCBI Taxonomy" id="30076"/>
    <lineage>
        <taxon>Eukaryota</taxon>
        <taxon>Metazoa</taxon>
        <taxon>Ecdysozoa</taxon>
        <taxon>Arthropoda</taxon>
        <taxon>Hexapoda</taxon>
        <taxon>Insecta</taxon>
        <taxon>Pterygota</taxon>
        <taxon>Neoptera</taxon>
        <taxon>Paraneoptera</taxon>
        <taxon>Hemiptera</taxon>
        <taxon>Heteroptera</taxon>
        <taxon>Panheteroptera</taxon>
        <taxon>Cimicomorpha</taxon>
        <taxon>Reduviidae</taxon>
        <taxon>Triatominae</taxon>
        <taxon>Triatoma</taxon>
    </lineage>
</organism>
<name>A0A023F9Y6_TRIIF</name>
<evidence type="ECO:0000256" key="3">
    <source>
        <dbReference type="ARBA" id="ARBA00022676"/>
    </source>
</evidence>
<comment type="subcellular location">
    <subcellularLocation>
        <location evidence="1">Golgi apparatus membrane</location>
        <topology evidence="1">Single-pass type II membrane protein</topology>
    </subcellularLocation>
</comment>
<evidence type="ECO:0000256" key="4">
    <source>
        <dbReference type="ARBA" id="ARBA00022679"/>
    </source>
</evidence>
<keyword evidence="7" id="KW-0812">Transmembrane</keyword>
<keyword evidence="5" id="KW-0333">Golgi apparatus</keyword>
<dbReference type="EMBL" id="GBBI01000420">
    <property type="protein sequence ID" value="JAC18292.1"/>
    <property type="molecule type" value="mRNA"/>
</dbReference>
<dbReference type="InterPro" id="IPR007577">
    <property type="entry name" value="GlycoTrfase_DXD_sugar-bd_CS"/>
</dbReference>
<feature type="non-terminal residue" evidence="9">
    <location>
        <position position="1"/>
    </location>
</feature>
<feature type="domain" description="Alpha 1,4-glycosyltransferase" evidence="8">
    <location>
        <begin position="213"/>
        <end position="340"/>
    </location>
</feature>
<keyword evidence="6 7" id="KW-0472">Membrane</keyword>
<dbReference type="InterPro" id="IPR051981">
    <property type="entry name" value="Glycosyltransf_32"/>
</dbReference>
<dbReference type="InterPro" id="IPR029044">
    <property type="entry name" value="Nucleotide-diphossugar_trans"/>
</dbReference>